<evidence type="ECO:0000256" key="1">
    <source>
        <dbReference type="SAM" id="MobiDB-lite"/>
    </source>
</evidence>
<organism evidence="3">
    <name type="scientific">Drosophila persimilis</name>
    <name type="common">Fruit fly</name>
    <dbReference type="NCBI Taxonomy" id="7234"/>
    <lineage>
        <taxon>Eukaryota</taxon>
        <taxon>Metazoa</taxon>
        <taxon>Ecdysozoa</taxon>
        <taxon>Arthropoda</taxon>
        <taxon>Hexapoda</taxon>
        <taxon>Insecta</taxon>
        <taxon>Pterygota</taxon>
        <taxon>Neoptera</taxon>
        <taxon>Endopterygota</taxon>
        <taxon>Diptera</taxon>
        <taxon>Brachycera</taxon>
        <taxon>Muscomorpha</taxon>
        <taxon>Ephydroidea</taxon>
        <taxon>Drosophilidae</taxon>
        <taxon>Drosophila</taxon>
        <taxon>Sophophora</taxon>
    </lineage>
</organism>
<feature type="region of interest" description="Disordered" evidence="1">
    <location>
        <begin position="44"/>
        <end position="73"/>
    </location>
</feature>
<feature type="non-terminal residue" evidence="2">
    <location>
        <position position="1"/>
    </location>
</feature>
<dbReference type="Proteomes" id="UP000008744">
    <property type="component" value="Unassembled WGS sequence"/>
</dbReference>
<feature type="region of interest" description="Disordered" evidence="1">
    <location>
        <begin position="106"/>
        <end position="178"/>
    </location>
</feature>
<feature type="compositionally biased region" description="Basic and acidic residues" evidence="1">
    <location>
        <begin position="79"/>
        <end position="90"/>
    </location>
</feature>
<evidence type="ECO:0000313" key="2">
    <source>
        <dbReference type="EMBL" id="EDW36731.1"/>
    </source>
</evidence>
<dbReference type="EMBL" id="CH693828">
    <property type="protein sequence ID" value="EDW36731.1"/>
    <property type="molecule type" value="Genomic_DNA"/>
</dbReference>
<evidence type="ECO:0000313" key="3">
    <source>
        <dbReference type="Proteomes" id="UP000008744"/>
    </source>
</evidence>
<gene>
    <name evidence="2" type="primary">Dper\GL15271</name>
    <name evidence="2" type="ORF">Dper_GL15271</name>
</gene>
<dbReference type="AlphaFoldDB" id="B4IRI7"/>
<dbReference type="STRING" id="7234.B4IRI7"/>
<feature type="compositionally biased region" description="Basic residues" evidence="1">
    <location>
        <begin position="167"/>
        <end position="176"/>
    </location>
</feature>
<feature type="region of interest" description="Disordered" evidence="1">
    <location>
        <begin position="79"/>
        <end position="98"/>
    </location>
</feature>
<name>B4IRI7_DROPE</name>
<feature type="region of interest" description="Disordered" evidence="1">
    <location>
        <begin position="200"/>
        <end position="256"/>
    </location>
</feature>
<feature type="compositionally biased region" description="Basic and acidic residues" evidence="1">
    <location>
        <begin position="209"/>
        <end position="223"/>
    </location>
</feature>
<accession>B4IRI7</accession>
<reference evidence="2 3" key="1">
    <citation type="journal article" date="2007" name="Nature">
        <title>Evolution of genes and genomes on the Drosophila phylogeny.</title>
        <authorList>
            <consortium name="Drosophila 12 Genomes Consortium"/>
            <person name="Clark A.G."/>
            <person name="Eisen M.B."/>
            <person name="Smith D.R."/>
            <person name="Bergman C.M."/>
            <person name="Oliver B."/>
            <person name="Markow T.A."/>
            <person name="Kaufman T.C."/>
            <person name="Kellis M."/>
            <person name="Gelbart W."/>
            <person name="Iyer V.N."/>
            <person name="Pollard D.A."/>
            <person name="Sackton T.B."/>
            <person name="Larracuente A.M."/>
            <person name="Singh N.D."/>
            <person name="Abad J.P."/>
            <person name="Abt D.N."/>
            <person name="Adryan B."/>
            <person name="Aguade M."/>
            <person name="Akashi H."/>
            <person name="Anderson W.W."/>
            <person name="Aquadro C.F."/>
            <person name="Ardell D.H."/>
            <person name="Arguello R."/>
            <person name="Artieri C.G."/>
            <person name="Barbash D.A."/>
            <person name="Barker D."/>
            <person name="Barsanti P."/>
            <person name="Batterham P."/>
            <person name="Batzoglou S."/>
            <person name="Begun D."/>
            <person name="Bhutkar A."/>
            <person name="Blanco E."/>
            <person name="Bosak S.A."/>
            <person name="Bradley R.K."/>
            <person name="Brand A.D."/>
            <person name="Brent M.R."/>
            <person name="Brooks A.N."/>
            <person name="Brown R.H."/>
            <person name="Butlin R.K."/>
            <person name="Caggese C."/>
            <person name="Calvi B.R."/>
            <person name="Bernardo de Carvalho A."/>
            <person name="Caspi A."/>
            <person name="Castrezana S."/>
            <person name="Celniker S.E."/>
            <person name="Chang J.L."/>
            <person name="Chapple C."/>
            <person name="Chatterji S."/>
            <person name="Chinwalla A."/>
            <person name="Civetta A."/>
            <person name="Clifton S.W."/>
            <person name="Comeron J.M."/>
            <person name="Costello J.C."/>
            <person name="Coyne J.A."/>
            <person name="Daub J."/>
            <person name="David R.G."/>
            <person name="Delcher A.L."/>
            <person name="Delehaunty K."/>
            <person name="Do C.B."/>
            <person name="Ebling H."/>
            <person name="Edwards K."/>
            <person name="Eickbush T."/>
            <person name="Evans J.D."/>
            <person name="Filipski A."/>
            <person name="Findeiss S."/>
            <person name="Freyhult E."/>
            <person name="Fulton L."/>
            <person name="Fulton R."/>
            <person name="Garcia A.C."/>
            <person name="Gardiner A."/>
            <person name="Garfield D.A."/>
            <person name="Garvin B.E."/>
            <person name="Gibson G."/>
            <person name="Gilbert D."/>
            <person name="Gnerre S."/>
            <person name="Godfrey J."/>
            <person name="Good R."/>
            <person name="Gotea V."/>
            <person name="Gravely B."/>
            <person name="Greenberg A.J."/>
            <person name="Griffiths-Jones S."/>
            <person name="Gross S."/>
            <person name="Guigo R."/>
            <person name="Gustafson E.A."/>
            <person name="Haerty W."/>
            <person name="Hahn M.W."/>
            <person name="Halligan D.L."/>
            <person name="Halpern A.L."/>
            <person name="Halter G.M."/>
            <person name="Han M.V."/>
            <person name="Heger A."/>
            <person name="Hillier L."/>
            <person name="Hinrichs A.S."/>
            <person name="Holmes I."/>
            <person name="Hoskins R.A."/>
            <person name="Hubisz M.J."/>
            <person name="Hultmark D."/>
            <person name="Huntley M.A."/>
            <person name="Jaffe D.B."/>
            <person name="Jagadeeshan S."/>
            <person name="Jeck W.R."/>
            <person name="Johnson J."/>
            <person name="Jones C.D."/>
            <person name="Jordan W.C."/>
            <person name="Karpen G.H."/>
            <person name="Kataoka E."/>
            <person name="Keightley P.D."/>
            <person name="Kheradpour P."/>
            <person name="Kirkness E.F."/>
            <person name="Koerich L.B."/>
            <person name="Kristiansen K."/>
            <person name="Kudrna D."/>
            <person name="Kulathinal R.J."/>
            <person name="Kumar S."/>
            <person name="Kwok R."/>
            <person name="Lander E."/>
            <person name="Langley C.H."/>
            <person name="Lapoint R."/>
            <person name="Lazzaro B.P."/>
            <person name="Lee S.J."/>
            <person name="Levesque L."/>
            <person name="Li R."/>
            <person name="Lin C.F."/>
            <person name="Lin M.F."/>
            <person name="Lindblad-Toh K."/>
            <person name="Llopart A."/>
            <person name="Long M."/>
            <person name="Low L."/>
            <person name="Lozovsky E."/>
            <person name="Lu J."/>
            <person name="Luo M."/>
            <person name="Machado C.A."/>
            <person name="Makalowski W."/>
            <person name="Marzo M."/>
            <person name="Matsuda M."/>
            <person name="Matzkin L."/>
            <person name="McAllister B."/>
            <person name="McBride C.S."/>
            <person name="McKernan B."/>
            <person name="McKernan K."/>
            <person name="Mendez-Lago M."/>
            <person name="Minx P."/>
            <person name="Mollenhauer M.U."/>
            <person name="Montooth K."/>
            <person name="Mount S.M."/>
            <person name="Mu X."/>
            <person name="Myers E."/>
            <person name="Negre B."/>
            <person name="Newfeld S."/>
            <person name="Nielsen R."/>
            <person name="Noor M.A."/>
            <person name="O'Grady P."/>
            <person name="Pachter L."/>
            <person name="Papaceit M."/>
            <person name="Parisi M.J."/>
            <person name="Parisi M."/>
            <person name="Parts L."/>
            <person name="Pedersen J.S."/>
            <person name="Pesole G."/>
            <person name="Phillippy A.M."/>
            <person name="Ponting C.P."/>
            <person name="Pop M."/>
            <person name="Porcelli D."/>
            <person name="Powell J.R."/>
            <person name="Prohaska S."/>
            <person name="Pruitt K."/>
            <person name="Puig M."/>
            <person name="Quesneville H."/>
            <person name="Ram K.R."/>
            <person name="Rand D."/>
            <person name="Rasmussen M.D."/>
            <person name="Reed L.K."/>
            <person name="Reenan R."/>
            <person name="Reily A."/>
            <person name="Remington K.A."/>
            <person name="Rieger T.T."/>
            <person name="Ritchie M.G."/>
            <person name="Robin C."/>
            <person name="Rogers Y.H."/>
            <person name="Rohde C."/>
            <person name="Rozas J."/>
            <person name="Rubenfield M.J."/>
            <person name="Ruiz A."/>
            <person name="Russo S."/>
            <person name="Salzberg S.L."/>
            <person name="Sanchez-Gracia A."/>
            <person name="Saranga D.J."/>
            <person name="Sato H."/>
            <person name="Schaeffer S.W."/>
            <person name="Schatz M.C."/>
            <person name="Schlenke T."/>
            <person name="Schwartz R."/>
            <person name="Segarra C."/>
            <person name="Singh R.S."/>
            <person name="Sirot L."/>
            <person name="Sirota M."/>
            <person name="Sisneros N.B."/>
            <person name="Smith C.D."/>
            <person name="Smith T.F."/>
            <person name="Spieth J."/>
            <person name="Stage D.E."/>
            <person name="Stark A."/>
            <person name="Stephan W."/>
            <person name="Strausberg R.L."/>
            <person name="Strempel S."/>
            <person name="Sturgill D."/>
            <person name="Sutton G."/>
            <person name="Sutton G.G."/>
            <person name="Tao W."/>
            <person name="Teichmann S."/>
            <person name="Tobari Y.N."/>
            <person name="Tomimura Y."/>
            <person name="Tsolas J.M."/>
            <person name="Valente V.L."/>
            <person name="Venter E."/>
            <person name="Venter J.C."/>
            <person name="Vicario S."/>
            <person name="Vieira F.G."/>
            <person name="Vilella A.J."/>
            <person name="Villasante A."/>
            <person name="Walenz B."/>
            <person name="Wang J."/>
            <person name="Wasserman M."/>
            <person name="Watts T."/>
            <person name="Wilson D."/>
            <person name="Wilson R.K."/>
            <person name="Wing R.A."/>
            <person name="Wolfner M.F."/>
            <person name="Wong A."/>
            <person name="Wong G.K."/>
            <person name="Wu C.I."/>
            <person name="Wu G."/>
            <person name="Yamamoto D."/>
            <person name="Yang H.P."/>
            <person name="Yang S.P."/>
            <person name="Yorke J.A."/>
            <person name="Yoshida K."/>
            <person name="Zdobnov E."/>
            <person name="Zhang P."/>
            <person name="Zhang Y."/>
            <person name="Zimin A.V."/>
            <person name="Baldwin J."/>
            <person name="Abdouelleil A."/>
            <person name="Abdulkadir J."/>
            <person name="Abebe A."/>
            <person name="Abera B."/>
            <person name="Abreu J."/>
            <person name="Acer S.C."/>
            <person name="Aftuck L."/>
            <person name="Alexander A."/>
            <person name="An P."/>
            <person name="Anderson E."/>
            <person name="Anderson S."/>
            <person name="Arachi H."/>
            <person name="Azer M."/>
            <person name="Bachantsang P."/>
            <person name="Barry A."/>
            <person name="Bayul T."/>
            <person name="Berlin A."/>
            <person name="Bessette D."/>
            <person name="Bloom T."/>
            <person name="Blye J."/>
            <person name="Boguslavskiy L."/>
            <person name="Bonnet C."/>
            <person name="Boukhgalter B."/>
            <person name="Bourzgui I."/>
            <person name="Brown A."/>
            <person name="Cahill P."/>
            <person name="Channer S."/>
            <person name="Cheshatsang Y."/>
            <person name="Chuda L."/>
            <person name="Citroen M."/>
            <person name="Collymore A."/>
            <person name="Cooke P."/>
            <person name="Costello M."/>
            <person name="D'Aco K."/>
            <person name="Daza R."/>
            <person name="De Haan G."/>
            <person name="DeGray S."/>
            <person name="DeMaso C."/>
            <person name="Dhargay N."/>
            <person name="Dooley K."/>
            <person name="Dooley E."/>
            <person name="Doricent M."/>
            <person name="Dorje P."/>
            <person name="Dorjee K."/>
            <person name="Dupes A."/>
            <person name="Elong R."/>
            <person name="Falk J."/>
            <person name="Farina A."/>
            <person name="Faro S."/>
            <person name="Ferguson D."/>
            <person name="Fisher S."/>
            <person name="Foley C.D."/>
            <person name="Franke A."/>
            <person name="Friedrich D."/>
            <person name="Gadbois L."/>
            <person name="Gearin G."/>
            <person name="Gearin C.R."/>
            <person name="Giannoukos G."/>
            <person name="Goode T."/>
            <person name="Graham J."/>
            <person name="Grandbois E."/>
            <person name="Grewal S."/>
            <person name="Gyaltsen K."/>
            <person name="Hafez N."/>
            <person name="Hagos B."/>
            <person name="Hall J."/>
            <person name="Henson C."/>
            <person name="Hollinger A."/>
            <person name="Honan T."/>
            <person name="Huard M.D."/>
            <person name="Hughes L."/>
            <person name="Hurhula B."/>
            <person name="Husby M.E."/>
            <person name="Kamat A."/>
            <person name="Kanga B."/>
            <person name="Kashin S."/>
            <person name="Khazanovich D."/>
            <person name="Kisner P."/>
            <person name="Lance K."/>
            <person name="Lara M."/>
            <person name="Lee W."/>
            <person name="Lennon N."/>
            <person name="Letendre F."/>
            <person name="LeVine R."/>
            <person name="Lipovsky A."/>
            <person name="Liu X."/>
            <person name="Liu J."/>
            <person name="Liu S."/>
            <person name="Lokyitsang T."/>
            <person name="Lokyitsang Y."/>
            <person name="Lubonja R."/>
            <person name="Lui A."/>
            <person name="MacDonald P."/>
            <person name="Magnisalis V."/>
            <person name="Maru K."/>
            <person name="Matthews C."/>
            <person name="McCusker W."/>
            <person name="McDonough S."/>
            <person name="Mehta T."/>
            <person name="Meldrim J."/>
            <person name="Meneus L."/>
            <person name="Mihai O."/>
            <person name="Mihalev A."/>
            <person name="Mihova T."/>
            <person name="Mittelman R."/>
            <person name="Mlenga V."/>
            <person name="Montmayeur A."/>
            <person name="Mulrain L."/>
            <person name="Navidi A."/>
            <person name="Naylor J."/>
            <person name="Negash T."/>
            <person name="Nguyen T."/>
            <person name="Nguyen N."/>
            <person name="Nicol R."/>
            <person name="Norbu C."/>
            <person name="Norbu N."/>
            <person name="Novod N."/>
            <person name="O'Neill B."/>
            <person name="Osman S."/>
            <person name="Markiewicz E."/>
            <person name="Oyono O.L."/>
            <person name="Patti C."/>
            <person name="Phunkhang P."/>
            <person name="Pierre F."/>
            <person name="Priest M."/>
            <person name="Raghuraman S."/>
            <person name="Rege F."/>
            <person name="Reyes R."/>
            <person name="Rise C."/>
            <person name="Rogov P."/>
            <person name="Ross K."/>
            <person name="Ryan E."/>
            <person name="Settipalli S."/>
            <person name="Shea T."/>
            <person name="Sherpa N."/>
            <person name="Shi L."/>
            <person name="Shih D."/>
            <person name="Sparrow T."/>
            <person name="Spaulding J."/>
            <person name="Stalker J."/>
            <person name="Stange-Thomann N."/>
            <person name="Stavropoulos S."/>
            <person name="Stone C."/>
            <person name="Strader C."/>
            <person name="Tesfaye S."/>
            <person name="Thomson T."/>
            <person name="Thoulutsang Y."/>
            <person name="Thoulutsang D."/>
            <person name="Topham K."/>
            <person name="Topping I."/>
            <person name="Tsamla T."/>
            <person name="Vassiliev H."/>
            <person name="Vo A."/>
            <person name="Wangchuk T."/>
            <person name="Wangdi T."/>
            <person name="Weiand M."/>
            <person name="Wilkinson J."/>
            <person name="Wilson A."/>
            <person name="Yadav S."/>
            <person name="Young G."/>
            <person name="Yu Q."/>
            <person name="Zembek L."/>
            <person name="Zhong D."/>
            <person name="Zimmer A."/>
            <person name="Zwirko Z."/>
            <person name="Jaffe D.B."/>
            <person name="Alvarez P."/>
            <person name="Brockman W."/>
            <person name="Butler J."/>
            <person name="Chin C."/>
            <person name="Gnerre S."/>
            <person name="Grabherr M."/>
            <person name="Kleber M."/>
            <person name="Mauceli E."/>
            <person name="MacCallum I."/>
        </authorList>
    </citation>
    <scope>NUCLEOTIDE SEQUENCE [LARGE SCALE GENOMIC DNA]</scope>
    <source>
        <strain evidence="3">MSH-3 / Tucson 14011-0111.49</strain>
    </source>
</reference>
<dbReference type="OrthoDB" id="2105077at2759"/>
<keyword evidence="3" id="KW-1185">Reference proteome</keyword>
<protein>
    <submittedName>
        <fullName evidence="2">GL15271</fullName>
    </submittedName>
</protein>
<dbReference type="HOGENOM" id="CLU_095200_1_0_1"/>
<proteinExistence type="predicted"/>
<dbReference type="PhylomeDB" id="B4IRI7"/>
<feature type="compositionally biased region" description="Basic and acidic residues" evidence="1">
    <location>
        <begin position="149"/>
        <end position="166"/>
    </location>
</feature>
<sequence length="256" mass="27996">SDHEFANELHFKLKSMVHFERDIGDSSNEAGDEQHIGTTVIVKGGRKQGRGRNYGGGDGKCNSVGQFEQDIGPTSMIKDGYKQGNDRKVGAGDGKQNSMEQIKQPIKKTAMVKAGHKQRRARNDGGGDGQFNSVEQLEQHSGPIVMIKDGQKQEQDRNDGGGDCKRYKQAKQRRRAKMPDKRRCCILYPFPMEIMTPFMDEGGGGGGRARGDTGDPGGKRRESIMTNFFFGSKSEADSNVNSTAVPKADVAPKAEL</sequence>